<gene>
    <name evidence="2" type="ORF">P5G65_16560</name>
</gene>
<dbReference type="InterPro" id="IPR048653">
    <property type="entry name" value="RhaB_D2"/>
</dbReference>
<name>A0ABU6DDP7_9BACL</name>
<accession>A0ABU6DDP7</accession>
<evidence type="ECO:0000259" key="1">
    <source>
        <dbReference type="Pfam" id="PF21557"/>
    </source>
</evidence>
<protein>
    <recommendedName>
        <fullName evidence="1">Alpha-L-rhamnosidase domain-containing protein</fullName>
    </recommendedName>
</protein>
<sequence>MFFCIGIGIERAGIVRLGERVYTEAELENELPLSHIRATLPAGDHLLLYTVNGPEHGHSNRIGVDADQEIAWISPLEAEAGAAGEPMSPFVQIGPSITYSCKIKSKRESSS</sequence>
<dbReference type="Proteomes" id="UP001355653">
    <property type="component" value="Unassembled WGS sequence"/>
</dbReference>
<dbReference type="Pfam" id="PF21557">
    <property type="entry name" value="RhaB_D2"/>
    <property type="match status" value="1"/>
</dbReference>
<organism evidence="2 3">
    <name type="scientific">Paenibacillus chondroitinus</name>
    <dbReference type="NCBI Taxonomy" id="59842"/>
    <lineage>
        <taxon>Bacteria</taxon>
        <taxon>Bacillati</taxon>
        <taxon>Bacillota</taxon>
        <taxon>Bacilli</taxon>
        <taxon>Bacillales</taxon>
        <taxon>Paenibacillaceae</taxon>
        <taxon>Paenibacillus</taxon>
    </lineage>
</organism>
<proteinExistence type="predicted"/>
<feature type="domain" description="Alpha-L-rhamnosidase" evidence="1">
    <location>
        <begin position="32"/>
        <end position="95"/>
    </location>
</feature>
<dbReference type="Gene3D" id="2.60.120.260">
    <property type="entry name" value="Galactose-binding domain-like"/>
    <property type="match status" value="1"/>
</dbReference>
<dbReference type="RefSeq" id="WP_127452572.1">
    <property type="nucleotide sequence ID" value="NZ_JAROBY010000026.1"/>
</dbReference>
<reference evidence="2 3" key="1">
    <citation type="submission" date="2023-03" db="EMBL/GenBank/DDBJ databases">
        <title>Bacillus Genome Sequencing.</title>
        <authorList>
            <person name="Dunlap C."/>
        </authorList>
    </citation>
    <scope>NUCLEOTIDE SEQUENCE [LARGE SCALE GENOMIC DNA]</scope>
    <source>
        <strain evidence="2 3">NRS-1351</strain>
    </source>
</reference>
<comment type="caution">
    <text evidence="2">The sequence shown here is derived from an EMBL/GenBank/DDBJ whole genome shotgun (WGS) entry which is preliminary data.</text>
</comment>
<evidence type="ECO:0000313" key="2">
    <source>
        <dbReference type="EMBL" id="MEB4795515.1"/>
    </source>
</evidence>
<evidence type="ECO:0000313" key="3">
    <source>
        <dbReference type="Proteomes" id="UP001355653"/>
    </source>
</evidence>
<keyword evidence="3" id="KW-1185">Reference proteome</keyword>
<dbReference type="EMBL" id="JAROBY010000026">
    <property type="protein sequence ID" value="MEB4795515.1"/>
    <property type="molecule type" value="Genomic_DNA"/>
</dbReference>